<sequence length="294" mass="34836">MTKMKEGFKGERLVSLPEEILNNYKKIPLISNLYIRKIGFFPHVKYHHIQKDRGCDYAMLIYCTKGKGWYKILGKEYIVNQNQYIIIPPGIPYSFGADEMDPWTIYWLHFQGKLQDQFFPSSPHPVTIVANEHSRLQERLSLFEELYSSFSMGYIKEYMIYSSMCLYQFLASFVYIEQYRHIATPSQKTDSFSAQVIHYMNEYIHQKLTLKQLAGYFKYSTSHFSMLFQKETGVSPMEYFIHLKIQKACECIELTPLKLNEISVKLGFEEPAYFSRIFTKIMGMSPTEYRKRNR</sequence>
<dbReference type="SUPFAM" id="SSF46689">
    <property type="entry name" value="Homeodomain-like"/>
    <property type="match status" value="2"/>
</dbReference>
<name>A0ABM8IC50_9BACE</name>
<dbReference type="PROSITE" id="PS01124">
    <property type="entry name" value="HTH_ARAC_FAMILY_2"/>
    <property type="match status" value="1"/>
</dbReference>
<evidence type="ECO:0000313" key="6">
    <source>
        <dbReference type="Proteomes" id="UP001496674"/>
    </source>
</evidence>
<dbReference type="InterPro" id="IPR009057">
    <property type="entry name" value="Homeodomain-like_sf"/>
</dbReference>
<organism evidence="5 6">
    <name type="scientific">Bacteroides sedimenti</name>
    <dbReference type="NCBI Taxonomy" id="2136147"/>
    <lineage>
        <taxon>Bacteria</taxon>
        <taxon>Pseudomonadati</taxon>
        <taxon>Bacteroidota</taxon>
        <taxon>Bacteroidia</taxon>
        <taxon>Bacteroidales</taxon>
        <taxon>Bacteroidaceae</taxon>
        <taxon>Bacteroides</taxon>
    </lineage>
</organism>
<dbReference type="InterPro" id="IPR020449">
    <property type="entry name" value="Tscrpt_reg_AraC-type_HTH"/>
</dbReference>
<dbReference type="Pfam" id="PF02311">
    <property type="entry name" value="AraC_binding"/>
    <property type="match status" value="1"/>
</dbReference>
<dbReference type="Gene3D" id="2.60.120.280">
    <property type="entry name" value="Regulatory protein AraC"/>
    <property type="match status" value="1"/>
</dbReference>
<evidence type="ECO:0000256" key="1">
    <source>
        <dbReference type="ARBA" id="ARBA00023015"/>
    </source>
</evidence>
<feature type="domain" description="HTH araC/xylS-type" evidence="4">
    <location>
        <begin position="194"/>
        <end position="292"/>
    </location>
</feature>
<evidence type="ECO:0000256" key="2">
    <source>
        <dbReference type="ARBA" id="ARBA00023125"/>
    </source>
</evidence>
<dbReference type="InterPro" id="IPR018062">
    <property type="entry name" value="HTH_AraC-typ_CS"/>
</dbReference>
<dbReference type="CDD" id="cd06986">
    <property type="entry name" value="cupin_MmsR-like_N"/>
    <property type="match status" value="1"/>
</dbReference>
<reference evidence="5 6" key="1">
    <citation type="submission" date="2023-04" db="EMBL/GenBank/DDBJ databases">
        <title>Draft genome sequence of acteroides sedimenti strain YN3PY1.</title>
        <authorList>
            <person name="Yoshida N."/>
        </authorList>
    </citation>
    <scope>NUCLEOTIDE SEQUENCE [LARGE SCALE GENOMIC DNA]</scope>
    <source>
        <strain evidence="5 6">YN3PY1</strain>
    </source>
</reference>
<dbReference type="InterPro" id="IPR037923">
    <property type="entry name" value="HTH-like"/>
</dbReference>
<dbReference type="PROSITE" id="PS00041">
    <property type="entry name" value="HTH_ARAC_FAMILY_1"/>
    <property type="match status" value="1"/>
</dbReference>
<keyword evidence="1" id="KW-0805">Transcription regulation</keyword>
<dbReference type="EMBL" id="AP028055">
    <property type="protein sequence ID" value="BEG97833.1"/>
    <property type="molecule type" value="Genomic_DNA"/>
</dbReference>
<dbReference type="PRINTS" id="PR00032">
    <property type="entry name" value="HTHARAC"/>
</dbReference>
<keyword evidence="2" id="KW-0238">DNA-binding</keyword>
<dbReference type="InterPro" id="IPR018060">
    <property type="entry name" value="HTH_AraC"/>
</dbReference>
<proteinExistence type="predicted"/>
<dbReference type="Gene3D" id="1.10.10.60">
    <property type="entry name" value="Homeodomain-like"/>
    <property type="match status" value="2"/>
</dbReference>
<dbReference type="PANTHER" id="PTHR43280:SF30">
    <property type="entry name" value="MMSAB OPERON REGULATORY PROTEIN"/>
    <property type="match status" value="1"/>
</dbReference>
<dbReference type="InterPro" id="IPR003313">
    <property type="entry name" value="AraC-bd"/>
</dbReference>
<keyword evidence="6" id="KW-1185">Reference proteome</keyword>
<keyword evidence="3" id="KW-0804">Transcription</keyword>
<dbReference type="RefSeq" id="WP_353332244.1">
    <property type="nucleotide sequence ID" value="NZ_AP028055.1"/>
</dbReference>
<dbReference type="Pfam" id="PF12833">
    <property type="entry name" value="HTH_18"/>
    <property type="match status" value="1"/>
</dbReference>
<dbReference type="Proteomes" id="UP001496674">
    <property type="component" value="Chromosome"/>
</dbReference>
<evidence type="ECO:0000259" key="4">
    <source>
        <dbReference type="PROSITE" id="PS01124"/>
    </source>
</evidence>
<gene>
    <name evidence="5" type="ORF">BSYN_00980</name>
</gene>
<dbReference type="PANTHER" id="PTHR43280">
    <property type="entry name" value="ARAC-FAMILY TRANSCRIPTIONAL REGULATOR"/>
    <property type="match status" value="1"/>
</dbReference>
<protein>
    <submittedName>
        <fullName evidence="5">Transcriptional regulator</fullName>
    </submittedName>
</protein>
<dbReference type="SUPFAM" id="SSF51215">
    <property type="entry name" value="Regulatory protein AraC"/>
    <property type="match status" value="1"/>
</dbReference>
<evidence type="ECO:0000313" key="5">
    <source>
        <dbReference type="EMBL" id="BEG97833.1"/>
    </source>
</evidence>
<evidence type="ECO:0000256" key="3">
    <source>
        <dbReference type="ARBA" id="ARBA00023163"/>
    </source>
</evidence>
<accession>A0ABM8IC50</accession>
<dbReference type="SMART" id="SM00342">
    <property type="entry name" value="HTH_ARAC"/>
    <property type="match status" value="1"/>
</dbReference>